<gene>
    <name evidence="2" type="ORF">ACFOUP_18315</name>
</gene>
<reference evidence="3" key="1">
    <citation type="journal article" date="2019" name="Int. J. Syst. Evol. Microbiol.">
        <title>The Global Catalogue of Microorganisms (GCM) 10K type strain sequencing project: providing services to taxonomists for standard genome sequencing and annotation.</title>
        <authorList>
            <consortium name="The Broad Institute Genomics Platform"/>
            <consortium name="The Broad Institute Genome Sequencing Center for Infectious Disease"/>
            <person name="Wu L."/>
            <person name="Ma J."/>
        </authorList>
    </citation>
    <scope>NUCLEOTIDE SEQUENCE [LARGE SCALE GENOMIC DNA]</scope>
    <source>
        <strain evidence="3">CECT 8551</strain>
    </source>
</reference>
<comment type="caution">
    <text evidence="2">The sequence shown here is derived from an EMBL/GenBank/DDBJ whole genome shotgun (WGS) entry which is preliminary data.</text>
</comment>
<dbReference type="RefSeq" id="WP_241295080.1">
    <property type="nucleotide sequence ID" value="NZ_JAKZGR010000008.1"/>
</dbReference>
<dbReference type="Pfam" id="PF18962">
    <property type="entry name" value="Por_Secre_tail"/>
    <property type="match status" value="1"/>
</dbReference>
<dbReference type="EMBL" id="JBHSAV010000094">
    <property type="protein sequence ID" value="MFC3978343.1"/>
    <property type="molecule type" value="Genomic_DNA"/>
</dbReference>
<keyword evidence="3" id="KW-1185">Reference proteome</keyword>
<proteinExistence type="predicted"/>
<dbReference type="SUPFAM" id="SSF49785">
    <property type="entry name" value="Galactose-binding domain-like"/>
    <property type="match status" value="1"/>
</dbReference>
<feature type="domain" description="Secretion system C-terminal sorting" evidence="1">
    <location>
        <begin position="660"/>
        <end position="737"/>
    </location>
</feature>
<dbReference type="InterPro" id="IPR026444">
    <property type="entry name" value="Secre_tail"/>
</dbReference>
<evidence type="ECO:0000313" key="3">
    <source>
        <dbReference type="Proteomes" id="UP001595766"/>
    </source>
</evidence>
<dbReference type="Gene3D" id="2.60.120.430">
    <property type="entry name" value="Galactose-binding lectin"/>
    <property type="match status" value="1"/>
</dbReference>
<organism evidence="2 3">
    <name type="scientific">Belliella kenyensis</name>
    <dbReference type="NCBI Taxonomy" id="1472724"/>
    <lineage>
        <taxon>Bacteria</taxon>
        <taxon>Pseudomonadati</taxon>
        <taxon>Bacteroidota</taxon>
        <taxon>Cytophagia</taxon>
        <taxon>Cytophagales</taxon>
        <taxon>Cyclobacteriaceae</taxon>
        <taxon>Belliella</taxon>
    </lineage>
</organism>
<dbReference type="NCBIfam" id="TIGR04183">
    <property type="entry name" value="Por_Secre_tail"/>
    <property type="match status" value="1"/>
</dbReference>
<dbReference type="InterPro" id="IPR008979">
    <property type="entry name" value="Galactose-bd-like_sf"/>
</dbReference>
<protein>
    <submittedName>
        <fullName evidence="2">T9SS type A sorting domain-containing protein</fullName>
    </submittedName>
</protein>
<dbReference type="Proteomes" id="UP001595766">
    <property type="component" value="Unassembled WGS sequence"/>
</dbReference>
<accession>A0ABV8EPS9</accession>
<evidence type="ECO:0000313" key="2">
    <source>
        <dbReference type="EMBL" id="MFC3978343.1"/>
    </source>
</evidence>
<sequence>MKNHLLKPVLYVLKGIILFSISQISFAQAVDSKRCPQVYKRNNGNGQRITQFAPNISPVSPYFLNALSSNFQGVFTFSWADPIKFPPVVTKSWIRDSDGNTRLDWEFGNNLTGSPFNPPGVPNGNQVSYNFHINNLPTAGVILLELTDPNDGLPICICSYPLTNGSSTDVQLIGEENLRVSSGSDGGLESRSLGTAVVDQIFSKYQSGNTPLSYQRQPSLKNYRMARVQGLNLDAFIPNENQLGAEFTGYITSPVELLEFTNAEQVVSVDYLKNANNYATLFATETSGMVYEHSKYVCDRLKGAEVLAIDSIQIGNYSLIRSLLSPPSGLKEYAVSFSVGFNPNTSEFHLQSAWLLEDYQAEEKFFNFQFWSAEAKVLQRMIEAVVASFESLGTLSQTVAKTQPGIFISKTVRKLNDPSKVELTIWNRTHHTSAKLISNSKKNESTTEISMEVMEISLPPMGVHKVEWNAQDYAETSLELLTETKQDYIYESDGLWSYYLPKDAQVGLFTINNRNDLKTKEGAYPIWRDVSFASSGSNYATVYKTIRGGGTAVDLSSYEYLNFEAAGKGSLTIRLIKKSVKNFEEHYSFTVPLGASMKQYSIPVSSFRSTDNPQPVLLNDLVILSFTAENQGGIQVQLNAIRFDRQKELVNTNNQKIQAYPNPFQGQTTLVFESAFGGPMDLNVFSIESGNLVQSLILEARSGSNSKVLSLDTNVKKGVYIVRISSNREVVTTKILVN</sequence>
<name>A0ABV8EPS9_9BACT</name>
<evidence type="ECO:0000259" key="1">
    <source>
        <dbReference type="Pfam" id="PF18962"/>
    </source>
</evidence>